<feature type="binding site" evidence="6">
    <location>
        <position position="105"/>
    </location>
    <ligand>
        <name>[4Fe-4S] cluster</name>
        <dbReference type="ChEBI" id="CHEBI:49883"/>
        <note>4Fe-4S-S-AdoMet</note>
    </ligand>
</feature>
<proteinExistence type="predicted"/>
<dbReference type="SUPFAM" id="SSF102114">
    <property type="entry name" value="Radical SAM enzymes"/>
    <property type="match status" value="1"/>
</dbReference>
<keyword evidence="3 6" id="KW-0479">Metal-binding</keyword>
<sequence>MPAANTGAEQPAAYMEGGNTAASAESAGATATCPVCPHHCRLKLGQLGRCRARRNVDGTVMTESYGRVTSLALDPIEKKPLARFMPGTLVVSLGSYGCNLTCPFCQNHEIAQVGAGEVAWCTIDPAELVELAEQARTRDPRIAGIAYTYNEPLVGWEYVRDCALLAHERGLVNVLVSNGCAEAPVLDALDGLIDAANIDLKGFDPAAYRALGGDAGAFRCARATIERLACDPTCHLEVTTLVVPGMNDTDADIAACARWLAALDEGRGSRDIAYHVSRFFPRWRMLDRSPTPVTDVYRLADVAHRYLDHVYTGNC</sequence>
<keyword evidence="1" id="KW-0004">4Fe-4S</keyword>
<dbReference type="InterPro" id="IPR027596">
    <property type="entry name" value="AmmeMemoSam_rS"/>
</dbReference>
<feature type="binding site" evidence="6">
    <location>
        <position position="102"/>
    </location>
    <ligand>
        <name>[4Fe-4S] cluster</name>
        <dbReference type="ChEBI" id="CHEBI:49883"/>
        <note>4Fe-4S-S-AdoMet</note>
    </ligand>
</feature>
<dbReference type="Proteomes" id="UP000753256">
    <property type="component" value="Unassembled WGS sequence"/>
</dbReference>
<dbReference type="PIRSF" id="PIRSF004869">
    <property type="entry name" value="PflX_prd"/>
    <property type="match status" value="1"/>
</dbReference>
<dbReference type="SFLD" id="SFLDS00029">
    <property type="entry name" value="Radical_SAM"/>
    <property type="match status" value="1"/>
</dbReference>
<dbReference type="GO" id="GO:0051539">
    <property type="term" value="F:4 iron, 4 sulfur cluster binding"/>
    <property type="evidence" value="ECO:0007669"/>
    <property type="project" value="UniProtKB-KW"/>
</dbReference>
<evidence type="ECO:0000259" key="7">
    <source>
        <dbReference type="PROSITE" id="PS51918"/>
    </source>
</evidence>
<comment type="caution">
    <text evidence="8">The sequence shown here is derived from an EMBL/GenBank/DDBJ whole genome shotgun (WGS) entry which is preliminary data.</text>
</comment>
<name>A0A921IXK7_9ACTN</name>
<keyword evidence="2 6" id="KW-0949">S-adenosyl-L-methionine</keyword>
<dbReference type="AlphaFoldDB" id="A0A921IXK7"/>
<evidence type="ECO:0000256" key="1">
    <source>
        <dbReference type="ARBA" id="ARBA00022485"/>
    </source>
</evidence>
<gene>
    <name evidence="8" type="primary">amrS</name>
    <name evidence="8" type="ORF">K8V70_09725</name>
</gene>
<feature type="binding site" evidence="6">
    <location>
        <position position="98"/>
    </location>
    <ligand>
        <name>[4Fe-4S] cluster</name>
        <dbReference type="ChEBI" id="CHEBI:49883"/>
        <note>4Fe-4S-S-AdoMet</note>
    </ligand>
</feature>
<dbReference type="Pfam" id="PF04055">
    <property type="entry name" value="Radical_SAM"/>
    <property type="match status" value="1"/>
</dbReference>
<dbReference type="RefSeq" id="WP_273191233.1">
    <property type="nucleotide sequence ID" value="NZ_DYUZ01000035.1"/>
</dbReference>
<dbReference type="PROSITE" id="PS51918">
    <property type="entry name" value="RADICAL_SAM"/>
    <property type="match status" value="1"/>
</dbReference>
<evidence type="ECO:0000256" key="5">
    <source>
        <dbReference type="ARBA" id="ARBA00023014"/>
    </source>
</evidence>
<evidence type="ECO:0000313" key="9">
    <source>
        <dbReference type="Proteomes" id="UP000753256"/>
    </source>
</evidence>
<comment type="cofactor">
    <cofactor evidence="6">
        <name>[4Fe-4S] cluster</name>
        <dbReference type="ChEBI" id="CHEBI:49883"/>
    </cofactor>
    <text evidence="6">Binds 1 [4Fe-4S] cluster. The cluster is coordinated with 3 cysteines and an exchangeable S-adenosyl-L-methionine.</text>
</comment>
<organism evidence="8 9">
    <name type="scientific">Enorma phocaeensis</name>
    <dbReference type="NCBI Taxonomy" id="1871019"/>
    <lineage>
        <taxon>Bacteria</taxon>
        <taxon>Bacillati</taxon>
        <taxon>Actinomycetota</taxon>
        <taxon>Coriobacteriia</taxon>
        <taxon>Coriobacteriales</taxon>
        <taxon>Coriobacteriaceae</taxon>
        <taxon>Enorma</taxon>
    </lineage>
</organism>
<keyword evidence="4 6" id="KW-0408">Iron</keyword>
<reference evidence="8" key="2">
    <citation type="submission" date="2021-09" db="EMBL/GenBank/DDBJ databases">
        <authorList>
            <person name="Gilroy R."/>
        </authorList>
    </citation>
    <scope>NUCLEOTIDE SEQUENCE</scope>
    <source>
        <strain evidence="8">ChiHjej13B12-9602</strain>
    </source>
</reference>
<dbReference type="InterPro" id="IPR013785">
    <property type="entry name" value="Aldolase_TIM"/>
</dbReference>
<keyword evidence="5 6" id="KW-0411">Iron-sulfur</keyword>
<evidence type="ECO:0000256" key="3">
    <source>
        <dbReference type="ARBA" id="ARBA00022723"/>
    </source>
</evidence>
<dbReference type="GO" id="GO:0003824">
    <property type="term" value="F:catalytic activity"/>
    <property type="evidence" value="ECO:0007669"/>
    <property type="project" value="InterPro"/>
</dbReference>
<dbReference type="PANTHER" id="PTHR30352:SF5">
    <property type="entry name" value="PYRUVATE FORMATE-LYASE 1-ACTIVATING ENZYME"/>
    <property type="match status" value="1"/>
</dbReference>
<dbReference type="InterPro" id="IPR007197">
    <property type="entry name" value="rSAM"/>
</dbReference>
<dbReference type="SFLD" id="SFLDG01101">
    <property type="entry name" value="Uncharacterised_Radical_SAM_Su"/>
    <property type="match status" value="1"/>
</dbReference>
<dbReference type="NCBIfam" id="TIGR04337">
    <property type="entry name" value="AmmeMemoSam_rS"/>
    <property type="match status" value="1"/>
</dbReference>
<dbReference type="InterPro" id="IPR058240">
    <property type="entry name" value="rSAM_sf"/>
</dbReference>
<evidence type="ECO:0000256" key="6">
    <source>
        <dbReference type="PIRSR" id="PIRSR004869-50"/>
    </source>
</evidence>
<dbReference type="PANTHER" id="PTHR30352">
    <property type="entry name" value="PYRUVATE FORMATE-LYASE-ACTIVATING ENZYME"/>
    <property type="match status" value="1"/>
</dbReference>
<evidence type="ECO:0000256" key="4">
    <source>
        <dbReference type="ARBA" id="ARBA00023004"/>
    </source>
</evidence>
<dbReference type="EMBL" id="DYUZ01000035">
    <property type="protein sequence ID" value="HJG38114.1"/>
    <property type="molecule type" value="Genomic_DNA"/>
</dbReference>
<dbReference type="CDD" id="cd01335">
    <property type="entry name" value="Radical_SAM"/>
    <property type="match status" value="1"/>
</dbReference>
<evidence type="ECO:0000313" key="8">
    <source>
        <dbReference type="EMBL" id="HJG38114.1"/>
    </source>
</evidence>
<dbReference type="Gene3D" id="3.20.20.70">
    <property type="entry name" value="Aldolase class I"/>
    <property type="match status" value="1"/>
</dbReference>
<evidence type="ECO:0000256" key="2">
    <source>
        <dbReference type="ARBA" id="ARBA00022691"/>
    </source>
</evidence>
<protein>
    <submittedName>
        <fullName evidence="8">AmmeMemoRadiSam system radical SAM enzyme</fullName>
    </submittedName>
</protein>
<dbReference type="InterPro" id="IPR034457">
    <property type="entry name" value="Organic_radical-activating"/>
</dbReference>
<dbReference type="GO" id="GO:0046872">
    <property type="term" value="F:metal ion binding"/>
    <property type="evidence" value="ECO:0007669"/>
    <property type="project" value="UniProtKB-KW"/>
</dbReference>
<reference evidence="8" key="1">
    <citation type="journal article" date="2021" name="PeerJ">
        <title>Extensive microbial diversity within the chicken gut microbiome revealed by metagenomics and culture.</title>
        <authorList>
            <person name="Gilroy R."/>
            <person name="Ravi A."/>
            <person name="Getino M."/>
            <person name="Pursley I."/>
            <person name="Horton D.L."/>
            <person name="Alikhan N.F."/>
            <person name="Baker D."/>
            <person name="Gharbi K."/>
            <person name="Hall N."/>
            <person name="Watson M."/>
            <person name="Adriaenssens E.M."/>
            <person name="Foster-Nyarko E."/>
            <person name="Jarju S."/>
            <person name="Secka A."/>
            <person name="Antonio M."/>
            <person name="Oren A."/>
            <person name="Chaudhuri R.R."/>
            <person name="La Ragione R."/>
            <person name="Hildebrand F."/>
            <person name="Pallen M.J."/>
        </authorList>
    </citation>
    <scope>NUCLEOTIDE SEQUENCE</scope>
    <source>
        <strain evidence="8">ChiHjej13B12-9602</strain>
    </source>
</reference>
<dbReference type="InterPro" id="IPR016431">
    <property type="entry name" value="Pyrv-formate_lyase-activ_prd"/>
</dbReference>
<accession>A0A921IXK7</accession>
<feature type="domain" description="Radical SAM core" evidence="7">
    <location>
        <begin position="83"/>
        <end position="314"/>
    </location>
</feature>